<proteinExistence type="predicted"/>
<dbReference type="PANTHER" id="PTHR47225">
    <property type="entry name" value="EF-HAND CALCIUM-BINDING DOMAIN-CONTAINING PROTEIN 12"/>
    <property type="match status" value="1"/>
</dbReference>
<evidence type="ECO:0000313" key="3">
    <source>
        <dbReference type="Proteomes" id="UP001557470"/>
    </source>
</evidence>
<gene>
    <name evidence="2" type="ORF">UPYG_G00169300</name>
</gene>
<keyword evidence="3" id="KW-1185">Reference proteome</keyword>
<evidence type="ECO:0000313" key="2">
    <source>
        <dbReference type="EMBL" id="KAL0978343.1"/>
    </source>
</evidence>
<comment type="caution">
    <text evidence="2">The sequence shown here is derived from an EMBL/GenBank/DDBJ whole genome shotgun (WGS) entry which is preliminary data.</text>
</comment>
<sequence length="458" mass="52408">MPGLPVYKCQRLQPKFRRKLDMIPMPVFPVSVGDIVSNGLKTDYPLEYNEAKHQHWVNQRMSFRRELDNLGDLTKWINSKPTVTELEMLVVEREKKSQKIPLPVTACVHPSGWAINVPCGNGVRVRSLHHKLKEVKWNTCTHERQPSKIIKKLDTHGTERIGRNALQAVFDKANMTENGELDFALELDKRDYRAIERIMKDREHQDLRPTARSPMWSLDPKQSYRRHGAQLLFRPRSEYLQTAQSVENRLEMTLTQQQDTGRTMQEGIQHEEVDVMRTECTGVPVQYAHTQPSSLGGQTAQMVHRFRKLTLEEYLGSMDKCHREKVTVSQATLERALLHPGDHALGALEGSVLRQKGSNSMPRFGGHLLVLEEQATPQNVGKETNMREPPRSRADPNAFWPGKENHVRLYLPRVGLPPEGVLFEHIVRTPVLSPGHWPINDKGYSTSGDIDGQKTYIL</sequence>
<name>A0ABD0WSX0_UMBPY</name>
<reference evidence="2 3" key="1">
    <citation type="submission" date="2024-06" db="EMBL/GenBank/DDBJ databases">
        <authorList>
            <person name="Pan Q."/>
            <person name="Wen M."/>
            <person name="Jouanno E."/>
            <person name="Zahm M."/>
            <person name="Klopp C."/>
            <person name="Cabau C."/>
            <person name="Louis A."/>
            <person name="Berthelot C."/>
            <person name="Parey E."/>
            <person name="Roest Crollius H."/>
            <person name="Montfort J."/>
            <person name="Robinson-Rechavi M."/>
            <person name="Bouchez O."/>
            <person name="Lampietro C."/>
            <person name="Lopez Roques C."/>
            <person name="Donnadieu C."/>
            <person name="Postlethwait J."/>
            <person name="Bobe J."/>
            <person name="Verreycken H."/>
            <person name="Guiguen Y."/>
        </authorList>
    </citation>
    <scope>NUCLEOTIDE SEQUENCE [LARGE SCALE GENOMIC DNA]</scope>
    <source>
        <strain evidence="2">Up_M1</strain>
        <tissue evidence="2">Testis</tissue>
    </source>
</reference>
<accession>A0ABD0WSX0</accession>
<dbReference type="InterPro" id="IPR042847">
    <property type="entry name" value="EFC12"/>
</dbReference>
<evidence type="ECO:0000256" key="1">
    <source>
        <dbReference type="SAM" id="MobiDB-lite"/>
    </source>
</evidence>
<dbReference type="PANTHER" id="PTHR47225:SF1">
    <property type="entry name" value="EF-HAND CALCIUM-BINDING DOMAIN-CONTAINING PROTEIN 12"/>
    <property type="match status" value="1"/>
</dbReference>
<protein>
    <submittedName>
        <fullName evidence="2">Uncharacterized protein</fullName>
    </submittedName>
</protein>
<feature type="compositionally biased region" description="Basic and acidic residues" evidence="1">
    <location>
        <begin position="384"/>
        <end position="394"/>
    </location>
</feature>
<dbReference type="EMBL" id="JAGEUA010000005">
    <property type="protein sequence ID" value="KAL0978343.1"/>
    <property type="molecule type" value="Genomic_DNA"/>
</dbReference>
<dbReference type="Proteomes" id="UP001557470">
    <property type="component" value="Unassembled WGS sequence"/>
</dbReference>
<organism evidence="2 3">
    <name type="scientific">Umbra pygmaea</name>
    <name type="common">Eastern mudminnow</name>
    <dbReference type="NCBI Taxonomy" id="75934"/>
    <lineage>
        <taxon>Eukaryota</taxon>
        <taxon>Metazoa</taxon>
        <taxon>Chordata</taxon>
        <taxon>Craniata</taxon>
        <taxon>Vertebrata</taxon>
        <taxon>Euteleostomi</taxon>
        <taxon>Actinopterygii</taxon>
        <taxon>Neopterygii</taxon>
        <taxon>Teleostei</taxon>
        <taxon>Protacanthopterygii</taxon>
        <taxon>Esociformes</taxon>
        <taxon>Umbridae</taxon>
        <taxon>Umbra</taxon>
    </lineage>
</organism>
<feature type="region of interest" description="Disordered" evidence="1">
    <location>
        <begin position="379"/>
        <end position="399"/>
    </location>
</feature>
<dbReference type="AlphaFoldDB" id="A0ABD0WSX0"/>